<proteinExistence type="inferred from homology"/>
<dbReference type="eggNOG" id="arCOG00169">
    <property type="taxonomic scope" value="Archaea"/>
</dbReference>
<evidence type="ECO:0000256" key="7">
    <source>
        <dbReference type="RuleBase" id="RU363032"/>
    </source>
</evidence>
<evidence type="ECO:0000256" key="1">
    <source>
        <dbReference type="ARBA" id="ARBA00004651"/>
    </source>
</evidence>
<evidence type="ECO:0000256" key="4">
    <source>
        <dbReference type="ARBA" id="ARBA00022692"/>
    </source>
</evidence>
<keyword evidence="12" id="KW-1185">Reference proteome</keyword>
<dbReference type="EMBL" id="AEMG01000002">
    <property type="protein sequence ID" value="EFW93735.1"/>
    <property type="molecule type" value="Genomic_DNA"/>
</dbReference>
<feature type="transmembrane region" description="Helical" evidence="7">
    <location>
        <begin position="95"/>
        <end position="115"/>
    </location>
</feature>
<dbReference type="CDD" id="cd06261">
    <property type="entry name" value="TM_PBP2"/>
    <property type="match status" value="1"/>
</dbReference>
<dbReference type="AlphaFoldDB" id="E7QMU0"/>
<accession>E7QMU0</accession>
<reference evidence="12" key="2">
    <citation type="submission" date="2016-11" db="EMBL/GenBank/DDBJ databases">
        <authorList>
            <person name="Varghese N."/>
            <person name="Submissions S."/>
        </authorList>
    </citation>
    <scope>NUCLEOTIDE SEQUENCE [LARGE SCALE GENOMIC DNA]</scope>
    <source>
        <strain evidence="12">DX253</strain>
    </source>
</reference>
<dbReference type="Gene3D" id="1.10.3720.10">
    <property type="entry name" value="MetI-like"/>
    <property type="match status" value="1"/>
</dbReference>
<evidence type="ECO:0000313" key="12">
    <source>
        <dbReference type="Proteomes" id="UP000184203"/>
    </source>
</evidence>
<feature type="transmembrane region" description="Helical" evidence="7">
    <location>
        <begin position="251"/>
        <end position="271"/>
    </location>
</feature>
<feature type="transmembrane region" description="Helical" evidence="7">
    <location>
        <begin position="215"/>
        <end position="239"/>
    </location>
</feature>
<dbReference type="OrthoDB" id="50379at2157"/>
<feature type="domain" description="ABC transmembrane type-1" evidence="8">
    <location>
        <begin position="88"/>
        <end position="266"/>
    </location>
</feature>
<protein>
    <submittedName>
        <fullName evidence="9">Binding-protein-dependent transport systems inner membrane component</fullName>
    </submittedName>
    <submittedName>
        <fullName evidence="10">NitT/TauT family transport system permease protein</fullName>
    </submittedName>
</protein>
<evidence type="ECO:0000256" key="6">
    <source>
        <dbReference type="ARBA" id="ARBA00023136"/>
    </source>
</evidence>
<keyword evidence="6 7" id="KW-0472">Membrane</keyword>
<evidence type="ECO:0000256" key="3">
    <source>
        <dbReference type="ARBA" id="ARBA00022475"/>
    </source>
</evidence>
<feature type="transmembrane region" description="Helical" evidence="7">
    <location>
        <begin position="136"/>
        <end position="164"/>
    </location>
</feature>
<dbReference type="RefSeq" id="WP_007976262.1">
    <property type="nucleotide sequence ID" value="NZ_AEMG01000002.1"/>
</dbReference>
<name>E7QMU0_HALPU</name>
<dbReference type="PROSITE" id="PS50928">
    <property type="entry name" value="ABC_TM1"/>
    <property type="match status" value="1"/>
</dbReference>
<evidence type="ECO:0000313" key="9">
    <source>
        <dbReference type="EMBL" id="EFW93735.1"/>
    </source>
</evidence>
<dbReference type="PATRIC" id="fig|797209.4.peg.241"/>
<organism evidence="9 11">
    <name type="scientific">Haladaptatus paucihalophilus DX253</name>
    <dbReference type="NCBI Taxonomy" id="797209"/>
    <lineage>
        <taxon>Archaea</taxon>
        <taxon>Methanobacteriati</taxon>
        <taxon>Methanobacteriota</taxon>
        <taxon>Stenosarchaea group</taxon>
        <taxon>Halobacteria</taxon>
        <taxon>Halobacteriales</taxon>
        <taxon>Haladaptataceae</taxon>
        <taxon>Haladaptatus</taxon>
    </lineage>
</organism>
<dbReference type="PANTHER" id="PTHR30151:SF0">
    <property type="entry name" value="ABC TRANSPORTER PERMEASE PROTEIN MJ0413-RELATED"/>
    <property type="match status" value="1"/>
</dbReference>
<keyword evidence="2 7" id="KW-0813">Transport</keyword>
<dbReference type="PANTHER" id="PTHR30151">
    <property type="entry name" value="ALKANE SULFONATE ABC TRANSPORTER-RELATED, MEMBRANE SUBUNIT"/>
    <property type="match status" value="1"/>
</dbReference>
<gene>
    <name evidence="10" type="ORF">SAMN05444342_3959</name>
    <name evidence="9" type="ORF">ZOD2009_01290</name>
</gene>
<sequence>MSLETKLSRTPGRTADSTDIDRTVAGTLGIACFLGVWSALATLVHPEYLLPGPLPVLSALGAEFTTSAPFVLPVVGVPVELPRALTRLAQTSLHLVPGLVIGAFVGNAVGLLVGYSRRIDATVTPAIRVLRPIPELAWIAFAIVWFGIGHAGAAFIVAIGALWINYYGAYSGVHGVRDGYKEVATSLGVRTHLGMLRHVVLPAASPSMVNGFRTSIGRCLMIVVGAELFGAPGVGYEIINASNNLDMARSMAYMLLISAVYICVDSAYAMVETRWFAWRP</sequence>
<evidence type="ECO:0000256" key="2">
    <source>
        <dbReference type="ARBA" id="ARBA00022448"/>
    </source>
</evidence>
<evidence type="ECO:0000256" key="5">
    <source>
        <dbReference type="ARBA" id="ARBA00022989"/>
    </source>
</evidence>
<dbReference type="GO" id="GO:0055085">
    <property type="term" value="P:transmembrane transport"/>
    <property type="evidence" value="ECO:0007669"/>
    <property type="project" value="InterPro"/>
</dbReference>
<comment type="subcellular location">
    <subcellularLocation>
        <location evidence="1 7">Cell membrane</location>
        <topology evidence="1 7">Multi-pass membrane protein</topology>
    </subcellularLocation>
</comment>
<dbReference type="Proteomes" id="UP000003751">
    <property type="component" value="Unassembled WGS sequence"/>
</dbReference>
<comment type="similarity">
    <text evidence="7">Belongs to the binding-protein-dependent transport system permease family.</text>
</comment>
<evidence type="ECO:0000313" key="11">
    <source>
        <dbReference type="Proteomes" id="UP000003751"/>
    </source>
</evidence>
<dbReference type="SUPFAM" id="SSF161098">
    <property type="entry name" value="MetI-like"/>
    <property type="match status" value="1"/>
</dbReference>
<evidence type="ECO:0000313" key="10">
    <source>
        <dbReference type="EMBL" id="SHL49398.1"/>
    </source>
</evidence>
<dbReference type="Pfam" id="PF00528">
    <property type="entry name" value="BPD_transp_1"/>
    <property type="match status" value="1"/>
</dbReference>
<feature type="transmembrane region" description="Helical" evidence="7">
    <location>
        <begin position="24"/>
        <end position="44"/>
    </location>
</feature>
<keyword evidence="5 7" id="KW-1133">Transmembrane helix</keyword>
<dbReference type="Proteomes" id="UP000184203">
    <property type="component" value="Unassembled WGS sequence"/>
</dbReference>
<reference evidence="9 11" key="1">
    <citation type="journal article" date="2014" name="ISME J.">
        <title>Trehalose/2-sulfotrehalose biosynthesis and glycine-betaine uptake are widely spread mechanisms for osmoadaptation in the Halobacteriales.</title>
        <authorList>
            <person name="Youssef N.H."/>
            <person name="Savage-Ashlock K.N."/>
            <person name="McCully A.L."/>
            <person name="Luedtke B."/>
            <person name="Shaw E.I."/>
            <person name="Hoff W.D."/>
            <person name="Elshahed M.S."/>
        </authorList>
    </citation>
    <scope>NUCLEOTIDE SEQUENCE [LARGE SCALE GENOMIC DNA]</scope>
    <source>
        <strain evidence="9 11">DX253</strain>
    </source>
</reference>
<dbReference type="EMBL" id="FRAN01000007">
    <property type="protein sequence ID" value="SHL49398.1"/>
    <property type="molecule type" value="Genomic_DNA"/>
</dbReference>
<dbReference type="InterPro" id="IPR035906">
    <property type="entry name" value="MetI-like_sf"/>
</dbReference>
<keyword evidence="3" id="KW-1003">Cell membrane</keyword>
<reference evidence="10" key="3">
    <citation type="submission" date="2016-11" db="EMBL/GenBank/DDBJ databases">
        <authorList>
            <person name="Jaros S."/>
            <person name="Januszkiewicz K."/>
            <person name="Wedrychowicz H."/>
        </authorList>
    </citation>
    <scope>NUCLEOTIDE SEQUENCE [LARGE SCALE GENOMIC DNA]</scope>
    <source>
        <strain evidence="10">DX253</strain>
    </source>
</reference>
<dbReference type="InterPro" id="IPR000515">
    <property type="entry name" value="MetI-like"/>
</dbReference>
<keyword evidence="4 7" id="KW-0812">Transmembrane</keyword>
<evidence type="ECO:0000259" key="8">
    <source>
        <dbReference type="PROSITE" id="PS50928"/>
    </source>
</evidence>
<dbReference type="STRING" id="797209.GCA_000376445_01951"/>
<dbReference type="GO" id="GO:0005886">
    <property type="term" value="C:plasma membrane"/>
    <property type="evidence" value="ECO:0007669"/>
    <property type="project" value="UniProtKB-SubCell"/>
</dbReference>